<proteinExistence type="predicted"/>
<comment type="caution">
    <text evidence="2">The sequence shown here is derived from an EMBL/GenBank/DDBJ whole genome shotgun (WGS) entry which is preliminary data.</text>
</comment>
<dbReference type="EMBL" id="CAMPGE010009121">
    <property type="protein sequence ID" value="CAI2367996.1"/>
    <property type="molecule type" value="Genomic_DNA"/>
</dbReference>
<evidence type="ECO:0000313" key="3">
    <source>
        <dbReference type="Proteomes" id="UP001295684"/>
    </source>
</evidence>
<protein>
    <submittedName>
        <fullName evidence="2">Uncharacterized protein</fullName>
    </submittedName>
</protein>
<keyword evidence="1" id="KW-0175">Coiled coil</keyword>
<name>A0AAD1UHE9_EUPCR</name>
<evidence type="ECO:0000313" key="2">
    <source>
        <dbReference type="EMBL" id="CAI2367996.1"/>
    </source>
</evidence>
<gene>
    <name evidence="2" type="ORF">ECRASSUSDP1_LOCUS9285</name>
</gene>
<dbReference type="AlphaFoldDB" id="A0AAD1UHE9"/>
<keyword evidence="3" id="KW-1185">Reference proteome</keyword>
<reference evidence="2" key="1">
    <citation type="submission" date="2023-07" db="EMBL/GenBank/DDBJ databases">
        <authorList>
            <consortium name="AG Swart"/>
            <person name="Singh M."/>
            <person name="Singh A."/>
            <person name="Seah K."/>
            <person name="Emmerich C."/>
        </authorList>
    </citation>
    <scope>NUCLEOTIDE SEQUENCE</scope>
    <source>
        <strain evidence="2">DP1</strain>
    </source>
</reference>
<organism evidence="2 3">
    <name type="scientific">Euplotes crassus</name>
    <dbReference type="NCBI Taxonomy" id="5936"/>
    <lineage>
        <taxon>Eukaryota</taxon>
        <taxon>Sar</taxon>
        <taxon>Alveolata</taxon>
        <taxon>Ciliophora</taxon>
        <taxon>Intramacronucleata</taxon>
        <taxon>Spirotrichea</taxon>
        <taxon>Hypotrichia</taxon>
        <taxon>Euplotida</taxon>
        <taxon>Euplotidae</taxon>
        <taxon>Moneuplotes</taxon>
    </lineage>
</organism>
<feature type="coiled-coil region" evidence="1">
    <location>
        <begin position="221"/>
        <end position="304"/>
    </location>
</feature>
<dbReference type="Gene3D" id="1.20.5.1700">
    <property type="match status" value="1"/>
</dbReference>
<sequence length="444" mass="52614">MSANIQRGDNHTLHHSKYKDKMISLRSTINNIKSEFSDKKRIICTNERINNLTDNELQNCNIEIGESKRTQKYIPLTRYIENQTLEQDEADNHDNYDKEISSFRQNAKFNTEEKEFNQNVNDNSGRLSFGQFMDSFEQQKEEIVREWMKKNNVDFFEQTSQFEPNIAKKEYEIPDYLLNQDKESKLKDQEFSIRGTNLEKEVIREILLNQLKKLDQHQDCESKLQAEVNLLKTELESIRKEFKKKISQCDSLTKEVHNLKGKVRAYQKMLKQQKGFQNNYDLEVESLKDQLDNEVTKRTKIEKKVRKFIKWLHKDQKIYIENLISKLGIEEVRKSKHRRSSSCCSNNQFKMIHSQNSNRASPFDSRKEAPSMNSISSNRFIRKVFSPGNIDSSQRILSNNKENISCNQMYPSFVSESKDVSQSYKPRLYSVRKKIKKSRKYCKN</sequence>
<evidence type="ECO:0000256" key="1">
    <source>
        <dbReference type="SAM" id="Coils"/>
    </source>
</evidence>
<accession>A0AAD1UHE9</accession>
<dbReference type="Proteomes" id="UP001295684">
    <property type="component" value="Unassembled WGS sequence"/>
</dbReference>